<proteinExistence type="predicted"/>
<dbReference type="AlphaFoldDB" id="A0A914S0A5"/>
<sequence>MRDDLNLPYMRTSILQTEQEESRKKWMDEAREGHIDVIALAEQTDLVKQVRLEAIGYRVGYALVEKISKDLP</sequence>
<organism evidence="1 2">
    <name type="scientific">Parascaris equorum</name>
    <name type="common">Equine roundworm</name>
    <dbReference type="NCBI Taxonomy" id="6256"/>
    <lineage>
        <taxon>Eukaryota</taxon>
        <taxon>Metazoa</taxon>
        <taxon>Ecdysozoa</taxon>
        <taxon>Nematoda</taxon>
        <taxon>Chromadorea</taxon>
        <taxon>Rhabditida</taxon>
        <taxon>Spirurina</taxon>
        <taxon>Ascaridomorpha</taxon>
        <taxon>Ascaridoidea</taxon>
        <taxon>Ascarididae</taxon>
        <taxon>Parascaris</taxon>
    </lineage>
</organism>
<dbReference type="WBParaSite" id="PEQ_0001056901-mRNA-1">
    <property type="protein sequence ID" value="PEQ_0001056901-mRNA-1"/>
    <property type="gene ID" value="PEQ_0001056901"/>
</dbReference>
<evidence type="ECO:0000313" key="2">
    <source>
        <dbReference type="WBParaSite" id="PEQ_0001056901-mRNA-1"/>
    </source>
</evidence>
<dbReference type="Proteomes" id="UP000887564">
    <property type="component" value="Unplaced"/>
</dbReference>
<name>A0A914S0A5_PAREQ</name>
<accession>A0A914S0A5</accession>
<protein>
    <submittedName>
        <fullName evidence="2">Uncharacterized protein</fullName>
    </submittedName>
</protein>
<evidence type="ECO:0000313" key="1">
    <source>
        <dbReference type="Proteomes" id="UP000887564"/>
    </source>
</evidence>
<keyword evidence="1" id="KW-1185">Reference proteome</keyword>
<reference evidence="2" key="1">
    <citation type="submission" date="2022-11" db="UniProtKB">
        <authorList>
            <consortium name="WormBaseParasite"/>
        </authorList>
    </citation>
    <scope>IDENTIFICATION</scope>
</reference>